<gene>
    <name evidence="1" type="ORF">BW143_11475</name>
</gene>
<evidence type="ECO:0000313" key="1">
    <source>
        <dbReference type="EMBL" id="OMI05302.1"/>
    </source>
</evidence>
<comment type="caution">
    <text evidence="1">The sequence shown here is derived from an EMBL/GenBank/DDBJ whole genome shotgun (WGS) entry which is preliminary data.</text>
</comment>
<dbReference type="EMBL" id="MTJL01000021">
    <property type="protein sequence ID" value="OMI05302.1"/>
    <property type="molecule type" value="Genomic_DNA"/>
</dbReference>
<proteinExistence type="predicted"/>
<sequence length="71" mass="8259">MAISSAKNSSHKNEIIFSSCKYEVIILQVVFKTVTNPHKSMIPLENLNEILFFSTKKKHFVFRKKFKIEIG</sequence>
<accession>A0A1R1QKW3</accession>
<evidence type="ECO:0000313" key="2">
    <source>
        <dbReference type="Proteomes" id="UP000187367"/>
    </source>
</evidence>
<accession>A0A1R1RFA0</accession>
<dbReference type="AlphaFoldDB" id="A0A1R1QKW3"/>
<dbReference type="Proteomes" id="UP000187367">
    <property type="component" value="Unassembled WGS sequence"/>
</dbReference>
<reference evidence="1 2" key="1">
    <citation type="submission" date="2017-01" db="EMBL/GenBank/DDBJ databases">
        <title>Bacillus phylogenomics.</title>
        <authorList>
            <person name="Dunlap C."/>
        </authorList>
    </citation>
    <scope>NUCLEOTIDE SEQUENCE [LARGE SCALE GENOMIC DNA]</scope>
    <source>
        <strain evidence="1 2">NRRL B-41282</strain>
    </source>
</reference>
<organism evidence="1 2">
    <name type="scientific">Bacillus swezeyi</name>
    <dbReference type="NCBI Taxonomy" id="1925020"/>
    <lineage>
        <taxon>Bacteria</taxon>
        <taxon>Bacillati</taxon>
        <taxon>Bacillota</taxon>
        <taxon>Bacilli</taxon>
        <taxon>Bacillales</taxon>
        <taxon>Bacillaceae</taxon>
        <taxon>Bacillus</taxon>
    </lineage>
</organism>
<keyword evidence="2" id="KW-1185">Reference proteome</keyword>
<protein>
    <submittedName>
        <fullName evidence="1">Uncharacterized protein</fullName>
    </submittedName>
</protein>
<name>A0A1R1QKW3_9BACI</name>